<proteinExistence type="inferred from homology"/>
<dbReference type="GO" id="GO:0005737">
    <property type="term" value="C:cytoplasm"/>
    <property type="evidence" value="ECO:0007669"/>
    <property type="project" value="UniProtKB-ARBA"/>
</dbReference>
<dbReference type="Gene3D" id="3.10.20.80">
    <property type="entry name" value="Translation initiation factor 3 (IF-3), N-terminal domain"/>
    <property type="match status" value="1"/>
</dbReference>
<dbReference type="PANTHER" id="PTHR10938:SF0">
    <property type="entry name" value="TRANSLATION INITIATION FACTOR IF-3, MITOCHONDRIAL"/>
    <property type="match status" value="1"/>
</dbReference>
<dbReference type="InterPro" id="IPR036787">
    <property type="entry name" value="T_IF-3_N_sf"/>
</dbReference>
<evidence type="ECO:0000313" key="8">
    <source>
        <dbReference type="Proteomes" id="UP000176406"/>
    </source>
</evidence>
<evidence type="ECO:0000313" key="7">
    <source>
        <dbReference type="EMBL" id="OGZ24102.1"/>
    </source>
</evidence>
<evidence type="ECO:0000256" key="2">
    <source>
        <dbReference type="ARBA" id="ARBA00022540"/>
    </source>
</evidence>
<reference evidence="7 8" key="1">
    <citation type="journal article" date="2016" name="Nat. Commun.">
        <title>Thousands of microbial genomes shed light on interconnected biogeochemical processes in an aquifer system.</title>
        <authorList>
            <person name="Anantharaman K."/>
            <person name="Brown C.T."/>
            <person name="Hug L.A."/>
            <person name="Sharon I."/>
            <person name="Castelle C.J."/>
            <person name="Probst A.J."/>
            <person name="Thomas B.C."/>
            <person name="Singh A."/>
            <person name="Wilkins M.J."/>
            <person name="Karaoz U."/>
            <person name="Brodie E.L."/>
            <person name="Williams K.H."/>
            <person name="Hubbard S.S."/>
            <person name="Banfield J.F."/>
        </authorList>
    </citation>
    <scope>NUCLEOTIDE SEQUENCE [LARGE SCALE GENOMIC DNA]</scope>
</reference>
<evidence type="ECO:0000259" key="5">
    <source>
        <dbReference type="Pfam" id="PF00707"/>
    </source>
</evidence>
<comment type="similarity">
    <text evidence="1">Belongs to the IF-3 family.</text>
</comment>
<dbReference type="AlphaFoldDB" id="A0A1G2EES3"/>
<dbReference type="PANTHER" id="PTHR10938">
    <property type="entry name" value="TRANSLATION INITIATION FACTOR IF-3"/>
    <property type="match status" value="1"/>
</dbReference>
<dbReference type="GO" id="GO:0003743">
    <property type="term" value="F:translation initiation factor activity"/>
    <property type="evidence" value="ECO:0007669"/>
    <property type="project" value="UniProtKB-UniRule"/>
</dbReference>
<dbReference type="Pfam" id="PF00707">
    <property type="entry name" value="IF3_C"/>
    <property type="match status" value="1"/>
</dbReference>
<accession>A0A1G2EES3</accession>
<dbReference type="Pfam" id="PF05198">
    <property type="entry name" value="IF3_N"/>
    <property type="match status" value="1"/>
</dbReference>
<evidence type="ECO:0000256" key="4">
    <source>
        <dbReference type="NCBIfam" id="TIGR00168"/>
    </source>
</evidence>
<sequence length="170" mass="19616">MIKRPLLNNEIRAEKVRLIDDKENQVGVVTLQDALQMARERSLDLIQITEKADPPVCKLMDYGKYLYWLQKKEKTGSAGKKGGEVKGIRLTFNISPHDMETRAKKAEKFLKEGNRIRIEMVLRGREKGMANFATGKISQFLEILKNIIPIKIERELKREMKGFSMLIAKQ</sequence>
<keyword evidence="3" id="KW-0648">Protein biosynthesis</keyword>
<feature type="domain" description="Translation initiation factor 3 C-terminal" evidence="5">
    <location>
        <begin position="84"/>
        <end position="169"/>
    </location>
</feature>
<dbReference type="NCBIfam" id="TIGR00168">
    <property type="entry name" value="infC"/>
    <property type="match status" value="1"/>
</dbReference>
<evidence type="ECO:0000256" key="1">
    <source>
        <dbReference type="ARBA" id="ARBA00005439"/>
    </source>
</evidence>
<dbReference type="InterPro" id="IPR019814">
    <property type="entry name" value="Translation_initiation_fac_3_N"/>
</dbReference>
<organism evidence="7 8">
    <name type="scientific">Candidatus Nealsonbacteria bacterium RIFCSPLOWO2_01_FULL_41_9</name>
    <dbReference type="NCBI Taxonomy" id="1801671"/>
    <lineage>
        <taxon>Bacteria</taxon>
        <taxon>Candidatus Nealsoniibacteriota</taxon>
    </lineage>
</organism>
<dbReference type="SUPFAM" id="SSF54364">
    <property type="entry name" value="Translation initiation factor IF3, N-terminal domain"/>
    <property type="match status" value="1"/>
</dbReference>
<gene>
    <name evidence="7" type="ORF">A3A08_00555</name>
</gene>
<comment type="caution">
    <text evidence="7">The sequence shown here is derived from an EMBL/GenBank/DDBJ whole genome shotgun (WGS) entry which is preliminary data.</text>
</comment>
<dbReference type="SUPFAM" id="SSF55200">
    <property type="entry name" value="Translation initiation factor IF3, C-terminal domain"/>
    <property type="match status" value="1"/>
</dbReference>
<dbReference type="Gene3D" id="3.30.110.10">
    <property type="entry name" value="Translation initiation factor 3 (IF-3), C-terminal domain"/>
    <property type="match status" value="1"/>
</dbReference>
<dbReference type="InterPro" id="IPR001288">
    <property type="entry name" value="Translation_initiation_fac_3"/>
</dbReference>
<dbReference type="InterPro" id="IPR019815">
    <property type="entry name" value="Translation_initiation_fac_3_C"/>
</dbReference>
<protein>
    <recommendedName>
        <fullName evidence="4">Translation initiation factor IF-3</fullName>
    </recommendedName>
</protein>
<evidence type="ECO:0000256" key="3">
    <source>
        <dbReference type="ARBA" id="ARBA00022917"/>
    </source>
</evidence>
<dbReference type="GO" id="GO:0032790">
    <property type="term" value="P:ribosome disassembly"/>
    <property type="evidence" value="ECO:0007669"/>
    <property type="project" value="TreeGrafter"/>
</dbReference>
<feature type="domain" description="Translation initiation factor 3 N-terminal" evidence="6">
    <location>
        <begin position="8"/>
        <end position="74"/>
    </location>
</feature>
<dbReference type="GO" id="GO:0043022">
    <property type="term" value="F:ribosome binding"/>
    <property type="evidence" value="ECO:0007669"/>
    <property type="project" value="TreeGrafter"/>
</dbReference>
<dbReference type="InterPro" id="IPR036788">
    <property type="entry name" value="T_IF-3_C_sf"/>
</dbReference>
<dbReference type="EMBL" id="MHMG01000002">
    <property type="protein sequence ID" value="OGZ24102.1"/>
    <property type="molecule type" value="Genomic_DNA"/>
</dbReference>
<evidence type="ECO:0000259" key="6">
    <source>
        <dbReference type="Pfam" id="PF05198"/>
    </source>
</evidence>
<dbReference type="Proteomes" id="UP000176406">
    <property type="component" value="Unassembled WGS sequence"/>
</dbReference>
<name>A0A1G2EES3_9BACT</name>
<keyword evidence="2 7" id="KW-0396">Initiation factor</keyword>